<sequence length="216" mass="23148">MTTPVTARDRAKAERSDALLHAAARLFAARGYSGVSLEEIGAAVGVSGPAVYRHFAGKQALLGAVLIKVSQDLLRGGDEVGTDVSEPEKRMHGLIRFHVDFALGNAEVIQVQDRDVAYLSDSDRAEVRRLQRAYIELWMDALAALDETLADDRDALRLRVQACFGLINSTPHSTRATARRHSATASVLIAMAEAALRAATRGASPDPDPPGGPRPT</sequence>
<accession>A0ABQ6VBP2</accession>
<dbReference type="EMBL" id="WAAO01000002">
    <property type="protein sequence ID" value="KAB1864637.1"/>
    <property type="molecule type" value="Genomic_DNA"/>
</dbReference>
<dbReference type="PRINTS" id="PR00455">
    <property type="entry name" value="HTHTETR"/>
</dbReference>
<dbReference type="InterPro" id="IPR023772">
    <property type="entry name" value="DNA-bd_HTH_TetR-type_CS"/>
</dbReference>
<evidence type="ECO:0000256" key="1">
    <source>
        <dbReference type="ARBA" id="ARBA00023125"/>
    </source>
</evidence>
<evidence type="ECO:0000313" key="4">
    <source>
        <dbReference type="EMBL" id="KAB1864637.1"/>
    </source>
</evidence>
<dbReference type="PANTHER" id="PTHR30055">
    <property type="entry name" value="HTH-TYPE TRANSCRIPTIONAL REGULATOR RUTR"/>
    <property type="match status" value="1"/>
</dbReference>
<gene>
    <name evidence="4" type="ORF">F6A08_11135</name>
</gene>
<keyword evidence="5" id="KW-1185">Reference proteome</keyword>
<keyword evidence="1 2" id="KW-0238">DNA-binding</keyword>
<dbReference type="PANTHER" id="PTHR30055:SF237">
    <property type="entry name" value="TRANSCRIPTIONAL REPRESSOR MCE3R"/>
    <property type="match status" value="1"/>
</dbReference>
<dbReference type="InterPro" id="IPR009057">
    <property type="entry name" value="Homeodomain-like_sf"/>
</dbReference>
<protein>
    <submittedName>
        <fullName evidence="4">TetR/AcrR family transcriptional regulator</fullName>
    </submittedName>
</protein>
<dbReference type="PROSITE" id="PS01081">
    <property type="entry name" value="HTH_TETR_1"/>
    <property type="match status" value="1"/>
</dbReference>
<evidence type="ECO:0000259" key="3">
    <source>
        <dbReference type="PROSITE" id="PS50977"/>
    </source>
</evidence>
<dbReference type="InterPro" id="IPR041490">
    <property type="entry name" value="KstR2_TetR_C"/>
</dbReference>
<comment type="caution">
    <text evidence="4">The sequence shown here is derived from an EMBL/GenBank/DDBJ whole genome shotgun (WGS) entry which is preliminary data.</text>
</comment>
<dbReference type="Gene3D" id="1.10.10.60">
    <property type="entry name" value="Homeodomain-like"/>
    <property type="match status" value="1"/>
</dbReference>
<reference evidence="5" key="1">
    <citation type="submission" date="2019-09" db="EMBL/GenBank/DDBJ databases">
        <title>Whole genome sequencing of Microbacterium maritypicum.</title>
        <authorList>
            <person name="Lenchi N."/>
        </authorList>
    </citation>
    <scope>NUCLEOTIDE SEQUENCE [LARGE SCALE GENOMIC DNA]</scope>
    <source>
        <strain evidence="5">G1</strain>
    </source>
</reference>
<evidence type="ECO:0000313" key="5">
    <source>
        <dbReference type="Proteomes" id="UP000478836"/>
    </source>
</evidence>
<dbReference type="Proteomes" id="UP000478836">
    <property type="component" value="Unassembled WGS sequence"/>
</dbReference>
<organism evidence="4 5">
    <name type="scientific">Microbacterium algeriense</name>
    <dbReference type="NCBI Taxonomy" id="2615184"/>
    <lineage>
        <taxon>Bacteria</taxon>
        <taxon>Bacillati</taxon>
        <taxon>Actinomycetota</taxon>
        <taxon>Actinomycetes</taxon>
        <taxon>Micrococcales</taxon>
        <taxon>Microbacteriaceae</taxon>
        <taxon>Microbacterium</taxon>
    </lineage>
</organism>
<evidence type="ECO:0000256" key="2">
    <source>
        <dbReference type="PROSITE-ProRule" id="PRU00335"/>
    </source>
</evidence>
<dbReference type="InterPro" id="IPR001647">
    <property type="entry name" value="HTH_TetR"/>
</dbReference>
<dbReference type="Pfam" id="PF00440">
    <property type="entry name" value="TetR_N"/>
    <property type="match status" value="1"/>
</dbReference>
<feature type="DNA-binding region" description="H-T-H motif" evidence="2">
    <location>
        <begin position="36"/>
        <end position="55"/>
    </location>
</feature>
<proteinExistence type="predicted"/>
<dbReference type="RefSeq" id="WP_017202075.1">
    <property type="nucleotide sequence ID" value="NZ_CBDRDE010000001.1"/>
</dbReference>
<dbReference type="SUPFAM" id="SSF46689">
    <property type="entry name" value="Homeodomain-like"/>
    <property type="match status" value="1"/>
</dbReference>
<dbReference type="Pfam" id="PF17932">
    <property type="entry name" value="TetR_C_24"/>
    <property type="match status" value="1"/>
</dbReference>
<dbReference type="Gene3D" id="1.10.357.10">
    <property type="entry name" value="Tetracycline Repressor, domain 2"/>
    <property type="match status" value="1"/>
</dbReference>
<name>A0ABQ6VBP2_9MICO</name>
<dbReference type="GeneID" id="77477011"/>
<dbReference type="PROSITE" id="PS50977">
    <property type="entry name" value="HTH_TETR_2"/>
    <property type="match status" value="1"/>
</dbReference>
<dbReference type="InterPro" id="IPR050109">
    <property type="entry name" value="HTH-type_TetR-like_transc_reg"/>
</dbReference>
<feature type="domain" description="HTH tetR-type" evidence="3">
    <location>
        <begin position="13"/>
        <end position="73"/>
    </location>
</feature>